<dbReference type="Pfam" id="PF02410">
    <property type="entry name" value="RsfS"/>
    <property type="match status" value="2"/>
</dbReference>
<dbReference type="Gene3D" id="3.30.460.10">
    <property type="entry name" value="Beta Polymerase, domain 2"/>
    <property type="match status" value="2"/>
</dbReference>
<name>A0A2N9FS08_FAGSY</name>
<evidence type="ECO:0000313" key="2">
    <source>
        <dbReference type="EMBL" id="SPC90003.1"/>
    </source>
</evidence>
<dbReference type="GO" id="GO:0043023">
    <property type="term" value="F:ribosomal large subunit binding"/>
    <property type="evidence" value="ECO:0007669"/>
    <property type="project" value="TreeGrafter"/>
</dbReference>
<dbReference type="SUPFAM" id="SSF81301">
    <property type="entry name" value="Nucleotidyltransferase"/>
    <property type="match status" value="1"/>
</dbReference>
<dbReference type="PANTHER" id="PTHR21043:SF0">
    <property type="entry name" value="MITOCHONDRIAL ASSEMBLY OF RIBOSOMAL LARGE SUBUNIT PROTEIN 1"/>
    <property type="match status" value="1"/>
</dbReference>
<comment type="similarity">
    <text evidence="1">Belongs to the Iojap/RsfS family.</text>
</comment>
<protein>
    <recommendedName>
        <fullName evidence="3">Protein Iojap-related, mitochondrial</fullName>
    </recommendedName>
</protein>
<accession>A0A2N9FS08</accession>
<dbReference type="PANTHER" id="PTHR21043">
    <property type="entry name" value="IOJAP SUPERFAMILY ORTHOLOG"/>
    <property type="match status" value="1"/>
</dbReference>
<organism evidence="2">
    <name type="scientific">Fagus sylvatica</name>
    <name type="common">Beechnut</name>
    <dbReference type="NCBI Taxonomy" id="28930"/>
    <lineage>
        <taxon>Eukaryota</taxon>
        <taxon>Viridiplantae</taxon>
        <taxon>Streptophyta</taxon>
        <taxon>Embryophyta</taxon>
        <taxon>Tracheophyta</taxon>
        <taxon>Spermatophyta</taxon>
        <taxon>Magnoliopsida</taxon>
        <taxon>eudicotyledons</taxon>
        <taxon>Gunneridae</taxon>
        <taxon>Pentapetalae</taxon>
        <taxon>rosids</taxon>
        <taxon>fabids</taxon>
        <taxon>Fagales</taxon>
        <taxon>Fagaceae</taxon>
        <taxon>Fagus</taxon>
    </lineage>
</organism>
<dbReference type="EMBL" id="OIVN01001113">
    <property type="protein sequence ID" value="SPC90003.1"/>
    <property type="molecule type" value="Genomic_DNA"/>
</dbReference>
<evidence type="ECO:0000256" key="1">
    <source>
        <dbReference type="ARBA" id="ARBA00010574"/>
    </source>
</evidence>
<evidence type="ECO:0008006" key="3">
    <source>
        <dbReference type="Google" id="ProtNLM"/>
    </source>
</evidence>
<dbReference type="InterPro" id="IPR043519">
    <property type="entry name" value="NT_sf"/>
</dbReference>
<dbReference type="InterPro" id="IPR004394">
    <property type="entry name" value="Iojap/RsfS/C7orf30"/>
</dbReference>
<proteinExistence type="inferred from homology"/>
<dbReference type="GO" id="GO:0090071">
    <property type="term" value="P:negative regulation of ribosome biogenesis"/>
    <property type="evidence" value="ECO:0007669"/>
    <property type="project" value="TreeGrafter"/>
</dbReference>
<dbReference type="AlphaFoldDB" id="A0A2N9FS08"/>
<sequence>MMWAALRSGSRSSPSFSFLQPWKQGLNFTAFSSFTTNKAFLDLEEVEKVLSDVRADNVKVLPVPNHCDWADFMVVATGRSSWHVKNIAQALIYKAGRVIVHALDEKARDYYNLEGLWTTETSQKESDQVI</sequence>
<dbReference type="GO" id="GO:0017148">
    <property type="term" value="P:negative regulation of translation"/>
    <property type="evidence" value="ECO:0007669"/>
    <property type="project" value="TreeGrafter"/>
</dbReference>
<reference evidence="2" key="1">
    <citation type="submission" date="2018-02" db="EMBL/GenBank/DDBJ databases">
        <authorList>
            <person name="Cohen D.B."/>
            <person name="Kent A.D."/>
        </authorList>
    </citation>
    <scope>NUCLEOTIDE SEQUENCE</scope>
</reference>
<gene>
    <name evidence="2" type="ORF">FSB_LOCUS17885</name>
</gene>